<dbReference type="Pfam" id="PF01590">
    <property type="entry name" value="GAF"/>
    <property type="match status" value="1"/>
</dbReference>
<dbReference type="InterPro" id="IPR058647">
    <property type="entry name" value="BSH_CzcB-like"/>
</dbReference>
<dbReference type="SUPFAM" id="SSF55781">
    <property type="entry name" value="GAF domain-like"/>
    <property type="match status" value="1"/>
</dbReference>
<evidence type="ECO:0000259" key="4">
    <source>
        <dbReference type="SMART" id="SM00065"/>
    </source>
</evidence>
<dbReference type="SUPFAM" id="SSF111369">
    <property type="entry name" value="HlyD-like secretion proteins"/>
    <property type="match status" value="1"/>
</dbReference>
<dbReference type="InterPro" id="IPR029016">
    <property type="entry name" value="GAF-like_dom_sf"/>
</dbReference>
<reference evidence="5 6" key="1">
    <citation type="submission" date="2020-04" db="EMBL/GenBank/DDBJ databases">
        <title>Ramlibacter sp. G-1-2-2 isolated from soil.</title>
        <authorList>
            <person name="Dahal R.H."/>
        </authorList>
    </citation>
    <scope>NUCLEOTIDE SEQUENCE [LARGE SCALE GENOMIC DNA]</scope>
    <source>
        <strain evidence="5 6">G-1-2-2</strain>
    </source>
</reference>
<dbReference type="Proteomes" id="UP000541185">
    <property type="component" value="Unassembled WGS sequence"/>
</dbReference>
<evidence type="ECO:0000256" key="2">
    <source>
        <dbReference type="ARBA" id="ARBA00023054"/>
    </source>
</evidence>
<keyword evidence="2 3" id="KW-0175">Coiled coil</keyword>
<sequence>MNTVTSAPFGARDGTALHAHAATDAHAWTAFANAGSDAEFCLAWLALQCTAVPGVRAGLLLLKPPGTDSYVPAAVWPDPRRDLSYLTEAAQRALGSRSGTVLGLEAADQALVAGGTLHVAFPVETEGAVHGAVVLDLAARPEAQLQAVLRQLLWGAGWLEALLRRQGAGRESRRLERAAAALDLLQAMQQHHELGEAAMALVNELGTRVQADRVCIGLLHGGQLKVQALSRTAWFDPRSQLVEAIATAMEEAIDQDSAVALPPVASARGRVSVAHRELAARASAEAVLTVPLASGGRNIGALMLERSKGPAFDTETVLLVQVLAELVAPGLERLLERERPLGGRWVEQLAVLRERLFGPRHPTLKLGAVLAVAACVFVLLAHGEFRVSARTMIEGATQRSIVAPFESFLAEAKVRAGDHVKAGQLLARLDDRDLQLERVRWTSEKEQAERKYRDALARRDRVASRILAAQVGQADAQLSLVDERLARTQLTAPFDGIVVTGDLSQLLGAPLEQGKVLFEVAPLDAYRVVLQVDERDVGFVRPQEQGTLALAGLTERTLPFSVRAVTSVSTPRDGRNFFRVEATLADAPPTLRPGMEGVGKIDAGRASLAWIWTRSFVDWARIAFWSWTP</sequence>
<dbReference type="InterPro" id="IPR003018">
    <property type="entry name" value="GAF"/>
</dbReference>
<evidence type="ECO:0000313" key="6">
    <source>
        <dbReference type="Proteomes" id="UP000541185"/>
    </source>
</evidence>
<feature type="coiled-coil region" evidence="3">
    <location>
        <begin position="438"/>
        <end position="465"/>
    </location>
</feature>
<comment type="subcellular location">
    <subcellularLocation>
        <location evidence="1">Cell envelope</location>
    </subcellularLocation>
</comment>
<dbReference type="AlphaFoldDB" id="A0A848HAI5"/>
<gene>
    <name evidence="5" type="ORF">HHL11_30135</name>
</gene>
<dbReference type="Gene3D" id="2.40.50.100">
    <property type="match status" value="1"/>
</dbReference>
<dbReference type="Gene3D" id="2.40.30.170">
    <property type="match status" value="1"/>
</dbReference>
<dbReference type="RefSeq" id="WP_169422362.1">
    <property type="nucleotide sequence ID" value="NZ_JABBFX010000004.1"/>
</dbReference>
<dbReference type="PANTHER" id="PTHR32347:SF23">
    <property type="entry name" value="BLL5650 PROTEIN"/>
    <property type="match status" value="1"/>
</dbReference>
<comment type="caution">
    <text evidence="5">The sequence shown here is derived from an EMBL/GenBank/DDBJ whole genome shotgun (WGS) entry which is preliminary data.</text>
</comment>
<dbReference type="Pfam" id="PF25973">
    <property type="entry name" value="BSH_CzcB"/>
    <property type="match status" value="1"/>
</dbReference>
<evidence type="ECO:0000256" key="1">
    <source>
        <dbReference type="ARBA" id="ARBA00004196"/>
    </source>
</evidence>
<evidence type="ECO:0000313" key="5">
    <source>
        <dbReference type="EMBL" id="NML48046.1"/>
    </source>
</evidence>
<accession>A0A848HAI5</accession>
<feature type="domain" description="GAF" evidence="4">
    <location>
        <begin position="193"/>
        <end position="339"/>
    </location>
</feature>
<keyword evidence="6" id="KW-1185">Reference proteome</keyword>
<proteinExistence type="predicted"/>
<dbReference type="InterPro" id="IPR050465">
    <property type="entry name" value="UPF0194_transport"/>
</dbReference>
<evidence type="ECO:0000256" key="3">
    <source>
        <dbReference type="SAM" id="Coils"/>
    </source>
</evidence>
<dbReference type="GO" id="GO:0030313">
    <property type="term" value="C:cell envelope"/>
    <property type="evidence" value="ECO:0007669"/>
    <property type="project" value="UniProtKB-SubCell"/>
</dbReference>
<protein>
    <submittedName>
        <fullName evidence="5">HlyD family efflux transporter periplasmic adaptor subunit</fullName>
    </submittedName>
</protein>
<organism evidence="5 6">
    <name type="scientific">Ramlibacter agri</name>
    <dbReference type="NCBI Taxonomy" id="2728837"/>
    <lineage>
        <taxon>Bacteria</taxon>
        <taxon>Pseudomonadati</taxon>
        <taxon>Pseudomonadota</taxon>
        <taxon>Betaproteobacteria</taxon>
        <taxon>Burkholderiales</taxon>
        <taxon>Comamonadaceae</taxon>
        <taxon>Ramlibacter</taxon>
    </lineage>
</organism>
<dbReference type="Gene3D" id="3.30.450.40">
    <property type="match status" value="1"/>
</dbReference>
<dbReference type="SMART" id="SM00065">
    <property type="entry name" value="GAF"/>
    <property type="match status" value="1"/>
</dbReference>
<dbReference type="EMBL" id="JABBFX010000004">
    <property type="protein sequence ID" value="NML48046.1"/>
    <property type="molecule type" value="Genomic_DNA"/>
</dbReference>
<name>A0A848HAI5_9BURK</name>
<dbReference type="PANTHER" id="PTHR32347">
    <property type="entry name" value="EFFLUX SYSTEM COMPONENT YKNX-RELATED"/>
    <property type="match status" value="1"/>
</dbReference>